<sequence>MGRPENPLPTGARNTAVGKLAHWLRTQRHAAGLTYSVMAQQAGCHATTLQRAAKGTGVPPLRVVEAYARACGANLEDARRLWRAARYEASTRRHGTPEPTRIDLIREMAELVPAMIDIYHRTGATLREFEQRAGAHSQLPHSTIHRILRRQVIPTRHQFGLWLDACGITGTQRMAWVHAWGRAQEALLPKGRPDPKAWNEVTFIPSTPPPSHHRLPLAEARAS</sequence>
<dbReference type="InterPro" id="IPR001387">
    <property type="entry name" value="Cro/C1-type_HTH"/>
</dbReference>
<dbReference type="Proteomes" id="UP000311713">
    <property type="component" value="Unassembled WGS sequence"/>
</dbReference>
<dbReference type="SMART" id="SM00530">
    <property type="entry name" value="HTH_XRE"/>
    <property type="match status" value="2"/>
</dbReference>
<dbReference type="InterPro" id="IPR010982">
    <property type="entry name" value="Lambda_DNA-bd_dom_sf"/>
</dbReference>
<dbReference type="EMBL" id="VDGT01000019">
    <property type="protein sequence ID" value="TNM27074.1"/>
    <property type="molecule type" value="Genomic_DNA"/>
</dbReference>
<reference evidence="2 3" key="1">
    <citation type="submission" date="2019-06" db="EMBL/GenBank/DDBJ databases">
        <title>Draft genome of Streptomyces sedi sp. JCM16909.</title>
        <authorList>
            <person name="Klykleung N."/>
            <person name="Tanasupawat S."/>
            <person name="Kudo T."/>
            <person name="Yuki M."/>
            <person name="Ohkuma M."/>
        </authorList>
    </citation>
    <scope>NUCLEOTIDE SEQUENCE [LARGE SCALE GENOMIC DNA]</scope>
    <source>
        <strain evidence="2 3">JCM 16909</strain>
    </source>
</reference>
<comment type="caution">
    <text evidence="2">The sequence shown here is derived from an EMBL/GenBank/DDBJ whole genome shotgun (WGS) entry which is preliminary data.</text>
</comment>
<keyword evidence="3" id="KW-1185">Reference proteome</keyword>
<evidence type="ECO:0000259" key="1">
    <source>
        <dbReference type="PROSITE" id="PS50943"/>
    </source>
</evidence>
<dbReference type="Gene3D" id="1.10.260.40">
    <property type="entry name" value="lambda repressor-like DNA-binding domains"/>
    <property type="match status" value="1"/>
</dbReference>
<evidence type="ECO:0000313" key="3">
    <source>
        <dbReference type="Proteomes" id="UP000311713"/>
    </source>
</evidence>
<dbReference type="SUPFAM" id="SSF47413">
    <property type="entry name" value="lambda repressor-like DNA-binding domains"/>
    <property type="match status" value="1"/>
</dbReference>
<dbReference type="OrthoDB" id="4162271at2"/>
<evidence type="ECO:0000313" key="2">
    <source>
        <dbReference type="EMBL" id="TNM27074.1"/>
    </source>
</evidence>
<dbReference type="RefSeq" id="WP_139648108.1">
    <property type="nucleotide sequence ID" value="NZ_BAAAZS010000022.1"/>
</dbReference>
<accession>A0A5C4UTU0</accession>
<feature type="domain" description="HTH cro/C1-type" evidence="1">
    <location>
        <begin position="24"/>
        <end position="78"/>
    </location>
</feature>
<protein>
    <submittedName>
        <fullName evidence="2">Helix-turn-helix domain-containing protein</fullName>
    </submittedName>
</protein>
<organism evidence="2 3">
    <name type="scientific">Streptomyces sedi</name>
    <dbReference type="NCBI Taxonomy" id="555059"/>
    <lineage>
        <taxon>Bacteria</taxon>
        <taxon>Bacillati</taxon>
        <taxon>Actinomycetota</taxon>
        <taxon>Actinomycetes</taxon>
        <taxon>Kitasatosporales</taxon>
        <taxon>Streptomycetaceae</taxon>
        <taxon>Streptomyces</taxon>
    </lineage>
</organism>
<proteinExistence type="predicted"/>
<dbReference type="AlphaFoldDB" id="A0A5C4UTU0"/>
<dbReference type="Pfam" id="PF13560">
    <property type="entry name" value="HTH_31"/>
    <property type="match status" value="1"/>
</dbReference>
<dbReference type="GO" id="GO:0003677">
    <property type="term" value="F:DNA binding"/>
    <property type="evidence" value="ECO:0007669"/>
    <property type="project" value="InterPro"/>
</dbReference>
<dbReference type="PROSITE" id="PS50943">
    <property type="entry name" value="HTH_CROC1"/>
    <property type="match status" value="1"/>
</dbReference>
<name>A0A5C4UTU0_9ACTN</name>
<gene>
    <name evidence="2" type="ORF">FH715_22235</name>
</gene>